<keyword evidence="1 3" id="KW-0808">Transferase</keyword>
<dbReference type="SMART" id="SM00028">
    <property type="entry name" value="TPR"/>
    <property type="match status" value="4"/>
</dbReference>
<protein>
    <submittedName>
        <fullName evidence="3">Sulfotransferase</fullName>
    </submittedName>
</protein>
<dbReference type="HOGENOM" id="CLU_017034_0_0_5"/>
<dbReference type="Proteomes" id="UP000004728">
    <property type="component" value="Unassembled WGS sequence"/>
</dbReference>
<keyword evidence="4" id="KW-1185">Reference proteome</keyword>
<dbReference type="InParanoid" id="F1Z5N0"/>
<dbReference type="InterPro" id="IPR011990">
    <property type="entry name" value="TPR-like_helical_dom_sf"/>
</dbReference>
<accession>F1Z5N0</accession>
<dbReference type="eggNOG" id="COG0457">
    <property type="taxonomic scope" value="Bacteria"/>
</dbReference>
<dbReference type="PANTHER" id="PTHR12788">
    <property type="entry name" value="PROTEIN-TYROSINE SULFOTRANSFERASE 2"/>
    <property type="match status" value="1"/>
</dbReference>
<dbReference type="Gene3D" id="1.25.40.10">
    <property type="entry name" value="Tetratricopeptide repeat domain"/>
    <property type="match status" value="2"/>
</dbReference>
<keyword evidence="2" id="KW-0802">TPR repeat</keyword>
<dbReference type="Pfam" id="PF13432">
    <property type="entry name" value="TPR_16"/>
    <property type="match status" value="1"/>
</dbReference>
<sequence>MRELQQIAGLAQQGRLDEAARLVEGAIARNPEDPAFLALGGAIEFHRGAHQRAVSYLKKAQVFRPQDPVIRANLVEALLQMGDLHGAHALCDRESALGDPSLRLARLGAYLAQEVGEFATAVELYRHVTSKVPADWASWNNLGNALTDMGKPGEAVAALEQAVRVAPDAPPIRINLGETLLLVGRVEEAVDVLSRASTDFPEDPHPLLALFRHYLESGEEDRAFAVLQEASRRAPDRADIQTDFGHVAGQRNEFARAEEALERALAVSPGFTPAFVGLAAVLERVNREGELEGLRERASREGAEERVLAFIDALRLKRADRFEDALARLDDAGDVMIASRKWQLRGELLDRLGREDEAFAAFAAMNEAWQQDGADPRARAAAYRQKGEDALALLSPDWLASWSPSPPPAERSPIFVVGFPRSGTTLLDTMLMAVPQVRVLEEEPFIEEIERELGGVAALPSLSQDEILAARARYFERAAALVGTDSETVIVDKHPMHLGKVPVIRRIFPDAQFILALRHPCDVLLSCFITNFRLNAAMANFVDLNDAAALYDLSFRHWTRARDVFDLEVAEVAYEDLIASPEQALRPVFDRLGLSWPEGELDHRKAARARGVVRTASYAQVTSPLYRHAVGRWHRYADHLAPILPMLAPWIEKFGYA</sequence>
<evidence type="ECO:0000313" key="3">
    <source>
        <dbReference type="EMBL" id="EGD60140.1"/>
    </source>
</evidence>
<dbReference type="InterPro" id="IPR027417">
    <property type="entry name" value="P-loop_NTPase"/>
</dbReference>
<evidence type="ECO:0000256" key="2">
    <source>
        <dbReference type="PROSITE-ProRule" id="PRU00339"/>
    </source>
</evidence>
<gene>
    <name evidence="3" type="ORF">Y88_2014</name>
</gene>
<evidence type="ECO:0000313" key="4">
    <source>
        <dbReference type="Proteomes" id="UP000004728"/>
    </source>
</evidence>
<dbReference type="SUPFAM" id="SSF48452">
    <property type="entry name" value="TPR-like"/>
    <property type="match status" value="3"/>
</dbReference>
<dbReference type="STRING" id="983920.Y88_2014"/>
<dbReference type="RefSeq" id="WP_008069144.1">
    <property type="nucleotide sequence ID" value="NZ_AQWK01000005.1"/>
</dbReference>
<comment type="caution">
    <text evidence="3">The sequence shown here is derived from an EMBL/GenBank/DDBJ whole genome shotgun (WGS) entry which is preliminary data.</text>
</comment>
<organism evidence="3 4">
    <name type="scientific">Novosphingobium nitrogenifigens DSM 19370</name>
    <dbReference type="NCBI Taxonomy" id="983920"/>
    <lineage>
        <taxon>Bacteria</taxon>
        <taxon>Pseudomonadati</taxon>
        <taxon>Pseudomonadota</taxon>
        <taxon>Alphaproteobacteria</taxon>
        <taxon>Sphingomonadales</taxon>
        <taxon>Sphingomonadaceae</taxon>
        <taxon>Novosphingobium</taxon>
    </lineage>
</organism>
<dbReference type="Gene3D" id="3.40.50.300">
    <property type="entry name" value="P-loop containing nucleotide triphosphate hydrolases"/>
    <property type="match status" value="1"/>
</dbReference>
<reference evidence="3 4" key="1">
    <citation type="journal article" date="2012" name="J. Bacteriol.">
        <title>Draft Genome Sequence of Novosphingobium nitrogenifigens Y88T.</title>
        <authorList>
            <person name="Strabala T.J."/>
            <person name="Macdonald L."/>
            <person name="Liu V."/>
            <person name="Smit A.M."/>
        </authorList>
    </citation>
    <scope>NUCLEOTIDE SEQUENCE [LARGE SCALE GENOMIC DNA]</scope>
    <source>
        <strain evidence="3 4">DSM 19370</strain>
    </source>
</reference>
<dbReference type="Pfam" id="PF13469">
    <property type="entry name" value="Sulfotransfer_3"/>
    <property type="match status" value="1"/>
</dbReference>
<proteinExistence type="predicted"/>
<dbReference type="PANTHER" id="PTHR12788:SF10">
    <property type="entry name" value="PROTEIN-TYROSINE SULFOTRANSFERASE"/>
    <property type="match status" value="1"/>
</dbReference>
<name>F1Z5N0_9SPHN</name>
<feature type="repeat" description="TPR" evidence="2">
    <location>
        <begin position="136"/>
        <end position="169"/>
    </location>
</feature>
<dbReference type="InterPro" id="IPR019734">
    <property type="entry name" value="TPR_rpt"/>
</dbReference>
<feature type="repeat" description="TPR" evidence="2">
    <location>
        <begin position="238"/>
        <end position="271"/>
    </location>
</feature>
<dbReference type="InterPro" id="IPR026634">
    <property type="entry name" value="TPST-like"/>
</dbReference>
<dbReference type="AlphaFoldDB" id="F1Z5N0"/>
<evidence type="ECO:0000256" key="1">
    <source>
        <dbReference type="ARBA" id="ARBA00022679"/>
    </source>
</evidence>
<dbReference type="PROSITE" id="PS50005">
    <property type="entry name" value="TPR"/>
    <property type="match status" value="2"/>
</dbReference>
<dbReference type="GO" id="GO:0008476">
    <property type="term" value="F:protein-tyrosine sulfotransferase activity"/>
    <property type="evidence" value="ECO:0007669"/>
    <property type="project" value="InterPro"/>
</dbReference>
<dbReference type="Pfam" id="PF14559">
    <property type="entry name" value="TPR_19"/>
    <property type="match status" value="1"/>
</dbReference>
<dbReference type="SUPFAM" id="SSF52540">
    <property type="entry name" value="P-loop containing nucleoside triphosphate hydrolases"/>
    <property type="match status" value="1"/>
</dbReference>
<dbReference type="EMBL" id="AEWJ01000023">
    <property type="protein sequence ID" value="EGD60140.1"/>
    <property type="molecule type" value="Genomic_DNA"/>
</dbReference>